<gene>
    <name evidence="1" type="ORF">GCM10011378_09950</name>
</gene>
<organism evidence="1 2">
    <name type="scientific">Hymenobacter glacieicola</name>
    <dbReference type="NCBI Taxonomy" id="1562124"/>
    <lineage>
        <taxon>Bacteria</taxon>
        <taxon>Pseudomonadati</taxon>
        <taxon>Bacteroidota</taxon>
        <taxon>Cytophagia</taxon>
        <taxon>Cytophagales</taxon>
        <taxon>Hymenobacteraceae</taxon>
        <taxon>Hymenobacter</taxon>
    </lineage>
</organism>
<name>A0ABQ1WLU5_9BACT</name>
<dbReference type="RefSeq" id="WP_188556705.1">
    <property type="nucleotide sequence ID" value="NZ_BMGS01000002.1"/>
</dbReference>
<accession>A0ABQ1WLU5</accession>
<evidence type="ECO:0000313" key="1">
    <source>
        <dbReference type="EMBL" id="GGG35699.1"/>
    </source>
</evidence>
<proteinExistence type="predicted"/>
<dbReference type="EMBL" id="BMGS01000002">
    <property type="protein sequence ID" value="GGG35699.1"/>
    <property type="molecule type" value="Genomic_DNA"/>
</dbReference>
<evidence type="ECO:0000313" key="2">
    <source>
        <dbReference type="Proteomes" id="UP000601361"/>
    </source>
</evidence>
<keyword evidence="2" id="KW-1185">Reference proteome</keyword>
<sequence length="103" mass="11155">MPSAATRPQPCPSRAGYCNRRATLPERELSVSLFGGCRQVPAAVTYYASWVSTGSFPARVPQVQVRGVWALPSGACLLSAIGHTQRAALAEQLEQLLLREGEW</sequence>
<reference evidence="2" key="1">
    <citation type="journal article" date="2019" name="Int. J. Syst. Evol. Microbiol.">
        <title>The Global Catalogue of Microorganisms (GCM) 10K type strain sequencing project: providing services to taxonomists for standard genome sequencing and annotation.</title>
        <authorList>
            <consortium name="The Broad Institute Genomics Platform"/>
            <consortium name="The Broad Institute Genome Sequencing Center for Infectious Disease"/>
            <person name="Wu L."/>
            <person name="Ma J."/>
        </authorList>
    </citation>
    <scope>NUCLEOTIDE SEQUENCE [LARGE SCALE GENOMIC DNA]</scope>
    <source>
        <strain evidence="2">CGMCC 1.12990</strain>
    </source>
</reference>
<protein>
    <submittedName>
        <fullName evidence="1">Uncharacterized protein</fullName>
    </submittedName>
</protein>
<comment type="caution">
    <text evidence="1">The sequence shown here is derived from an EMBL/GenBank/DDBJ whole genome shotgun (WGS) entry which is preliminary data.</text>
</comment>
<dbReference type="Proteomes" id="UP000601361">
    <property type="component" value="Unassembled WGS sequence"/>
</dbReference>